<evidence type="ECO:0000256" key="2">
    <source>
        <dbReference type="ARBA" id="ARBA00022475"/>
    </source>
</evidence>
<evidence type="ECO:0000256" key="11">
    <source>
        <dbReference type="RuleBase" id="RU004181"/>
    </source>
</evidence>
<gene>
    <name evidence="9" type="primary">lspA</name>
    <name evidence="12" type="ORF">GMA92_12895</name>
</gene>
<keyword evidence="7 9" id="KW-1133">Transmembrane helix</keyword>
<evidence type="ECO:0000313" key="12">
    <source>
        <dbReference type="EMBL" id="MTK22308.1"/>
    </source>
</evidence>
<dbReference type="NCBIfam" id="TIGR00077">
    <property type="entry name" value="lspA"/>
    <property type="match status" value="1"/>
</dbReference>
<keyword evidence="12" id="KW-0449">Lipoprotein</keyword>
<dbReference type="PANTHER" id="PTHR33695">
    <property type="entry name" value="LIPOPROTEIN SIGNAL PEPTIDASE"/>
    <property type="match status" value="1"/>
</dbReference>
<evidence type="ECO:0000256" key="4">
    <source>
        <dbReference type="ARBA" id="ARBA00022692"/>
    </source>
</evidence>
<dbReference type="PROSITE" id="PS00855">
    <property type="entry name" value="SPASE_II"/>
    <property type="match status" value="1"/>
</dbReference>
<feature type="active site" evidence="9">
    <location>
        <position position="113"/>
    </location>
</feature>
<evidence type="ECO:0000256" key="5">
    <source>
        <dbReference type="ARBA" id="ARBA00022750"/>
    </source>
</evidence>
<dbReference type="AlphaFoldDB" id="A0A173UH00"/>
<dbReference type="GeneID" id="60059906"/>
<evidence type="ECO:0000256" key="8">
    <source>
        <dbReference type="ARBA" id="ARBA00023136"/>
    </source>
</evidence>
<feature type="active site" evidence="9">
    <location>
        <position position="131"/>
    </location>
</feature>
<evidence type="ECO:0000256" key="9">
    <source>
        <dbReference type="HAMAP-Rule" id="MF_00161"/>
    </source>
</evidence>
<dbReference type="PANTHER" id="PTHR33695:SF1">
    <property type="entry name" value="LIPOPROTEIN SIGNAL PEPTIDASE"/>
    <property type="match status" value="1"/>
</dbReference>
<dbReference type="HAMAP" id="MF_00161">
    <property type="entry name" value="LspA"/>
    <property type="match status" value="1"/>
</dbReference>
<dbReference type="GO" id="GO:0006508">
    <property type="term" value="P:proteolysis"/>
    <property type="evidence" value="ECO:0007669"/>
    <property type="project" value="UniProtKB-KW"/>
</dbReference>
<dbReference type="Proteomes" id="UP000487649">
    <property type="component" value="Unassembled WGS sequence"/>
</dbReference>
<reference evidence="12 13" key="1">
    <citation type="journal article" date="2019" name="Nat. Med.">
        <title>A library of human gut bacterial isolates paired with longitudinal multiomics data enables mechanistic microbiome research.</title>
        <authorList>
            <person name="Poyet M."/>
            <person name="Groussin M."/>
            <person name="Gibbons S.M."/>
            <person name="Avila-Pacheco J."/>
            <person name="Jiang X."/>
            <person name="Kearney S.M."/>
            <person name="Perrotta A.R."/>
            <person name="Berdy B."/>
            <person name="Zhao S."/>
            <person name="Lieberman T.D."/>
            <person name="Swanson P.K."/>
            <person name="Smith M."/>
            <person name="Roesemann S."/>
            <person name="Alexander J.E."/>
            <person name="Rich S.A."/>
            <person name="Livny J."/>
            <person name="Vlamakis H."/>
            <person name="Clish C."/>
            <person name="Bullock K."/>
            <person name="Deik A."/>
            <person name="Scott J."/>
            <person name="Pierce K.A."/>
            <person name="Xavier R.J."/>
            <person name="Alm E.J."/>
        </authorList>
    </citation>
    <scope>NUCLEOTIDE SEQUENCE [LARGE SCALE GENOMIC DNA]</scope>
    <source>
        <strain evidence="12 13">BIOML-A198</strain>
    </source>
</reference>
<keyword evidence="5 9" id="KW-0064">Aspartyl protease</keyword>
<evidence type="ECO:0000256" key="1">
    <source>
        <dbReference type="ARBA" id="ARBA00006139"/>
    </source>
</evidence>
<comment type="catalytic activity">
    <reaction evidence="9 10">
        <text>Release of signal peptides from bacterial membrane prolipoproteins. Hydrolyzes -Xaa-Yaa-Zaa-|-(S,diacylglyceryl)Cys-, in which Xaa is hydrophobic (preferably Leu), and Yaa (Ala or Ser) and Zaa (Gly or Ala) have small, neutral side chains.</text>
        <dbReference type="EC" id="3.4.23.36"/>
    </reaction>
</comment>
<dbReference type="InterPro" id="IPR001872">
    <property type="entry name" value="Peptidase_A8"/>
</dbReference>
<proteinExistence type="inferred from homology"/>
<evidence type="ECO:0000256" key="7">
    <source>
        <dbReference type="ARBA" id="ARBA00022989"/>
    </source>
</evidence>
<comment type="caution">
    <text evidence="12">The sequence shown here is derived from an EMBL/GenBank/DDBJ whole genome shotgun (WGS) entry which is preliminary data.</text>
</comment>
<dbReference type="OrthoDB" id="9810259at2"/>
<keyword evidence="8 9" id="KW-0472">Membrane</keyword>
<feature type="transmembrane region" description="Helical" evidence="9">
    <location>
        <begin position="124"/>
        <end position="147"/>
    </location>
</feature>
<comment type="similarity">
    <text evidence="1 9 11">Belongs to the peptidase A8 family.</text>
</comment>
<evidence type="ECO:0000256" key="6">
    <source>
        <dbReference type="ARBA" id="ARBA00022801"/>
    </source>
</evidence>
<evidence type="ECO:0000256" key="3">
    <source>
        <dbReference type="ARBA" id="ARBA00022670"/>
    </source>
</evidence>
<evidence type="ECO:0000256" key="10">
    <source>
        <dbReference type="RuleBase" id="RU000594"/>
    </source>
</evidence>
<comment type="subcellular location">
    <subcellularLocation>
        <location evidence="9">Cell membrane</location>
        <topology evidence="9">Multi-pass membrane protein</topology>
    </subcellularLocation>
</comment>
<sequence>MWLIIAIVALTIVLDQVTKYLVASQMTIGQSIPIIDNFLYITSHRNAGAAWGIFQGKMMFFYLITLAVIAVVIVWMTRLDIKKDKWLMIALALILGGAVGNFIDRVLYQHVVDFIDTYILGYDFPIFNIADSALCIGVVLMAIDAILDMKRQ</sequence>
<dbReference type="PRINTS" id="PR00781">
    <property type="entry name" value="LIPOSIGPTASE"/>
</dbReference>
<keyword evidence="3 9" id="KW-0645">Protease</keyword>
<dbReference type="EC" id="3.4.23.36" evidence="9"/>
<feature type="transmembrane region" description="Helical" evidence="9">
    <location>
        <begin position="86"/>
        <end position="104"/>
    </location>
</feature>
<comment type="caution">
    <text evidence="9">Lacks conserved residue(s) required for the propagation of feature annotation.</text>
</comment>
<keyword evidence="4 9" id="KW-0812">Transmembrane</keyword>
<evidence type="ECO:0000313" key="13">
    <source>
        <dbReference type="Proteomes" id="UP000487649"/>
    </source>
</evidence>
<dbReference type="GO" id="GO:0005886">
    <property type="term" value="C:plasma membrane"/>
    <property type="evidence" value="ECO:0007669"/>
    <property type="project" value="UniProtKB-SubCell"/>
</dbReference>
<dbReference type="RefSeq" id="WP_006785242.1">
    <property type="nucleotide sequence ID" value="NZ_CAJJOK010000029.1"/>
</dbReference>
<feature type="transmembrane region" description="Helical" evidence="9">
    <location>
        <begin position="59"/>
        <end position="79"/>
    </location>
</feature>
<name>A0A173UH00_9FIRM</name>
<comment type="pathway">
    <text evidence="9">Protein modification; lipoprotein biosynthesis (signal peptide cleavage).</text>
</comment>
<dbReference type="Pfam" id="PF01252">
    <property type="entry name" value="Peptidase_A8"/>
    <property type="match status" value="1"/>
</dbReference>
<comment type="function">
    <text evidence="9 10">This protein specifically catalyzes the removal of signal peptides from prolipoproteins.</text>
</comment>
<organism evidence="12 13">
    <name type="scientific">Turicibacter sanguinis</name>
    <dbReference type="NCBI Taxonomy" id="154288"/>
    <lineage>
        <taxon>Bacteria</taxon>
        <taxon>Bacillati</taxon>
        <taxon>Bacillota</taxon>
        <taxon>Erysipelotrichia</taxon>
        <taxon>Erysipelotrichales</taxon>
        <taxon>Turicibacteraceae</taxon>
        <taxon>Turicibacter</taxon>
    </lineage>
</organism>
<keyword evidence="2 9" id="KW-1003">Cell membrane</keyword>
<keyword evidence="6 9" id="KW-0378">Hydrolase</keyword>
<protein>
    <recommendedName>
        <fullName evidence="9">Lipoprotein signal peptidase</fullName>
        <ecNumber evidence="9">3.4.23.36</ecNumber>
    </recommendedName>
    <alternativeName>
        <fullName evidence="9">Prolipoprotein signal peptidase</fullName>
    </alternativeName>
    <alternativeName>
        <fullName evidence="9">Signal peptidase II</fullName>
        <shortName evidence="9">SPase II</shortName>
    </alternativeName>
</protein>
<accession>A0A173UH00</accession>
<dbReference type="GO" id="GO:0004190">
    <property type="term" value="F:aspartic-type endopeptidase activity"/>
    <property type="evidence" value="ECO:0007669"/>
    <property type="project" value="UniProtKB-UniRule"/>
</dbReference>
<dbReference type="EMBL" id="WMQE01000034">
    <property type="protein sequence ID" value="MTK22308.1"/>
    <property type="molecule type" value="Genomic_DNA"/>
</dbReference>